<dbReference type="Gene3D" id="3.30.420.180">
    <property type="entry name" value="CobE/GbiG C-terminal domain"/>
    <property type="match status" value="1"/>
</dbReference>
<dbReference type="Proteomes" id="UP000287687">
    <property type="component" value="Unassembled WGS sequence"/>
</dbReference>
<evidence type="ECO:0000259" key="1">
    <source>
        <dbReference type="Pfam" id="PF01890"/>
    </source>
</evidence>
<sequence length="138" mass="14446">MELGKRGTDIMIIAGLGCRKGSTLKELLSALDAACDAARISRESIAALATGEIKREEPGILQLADKLELALHIISDDALMQAEPRTKTVSRHSLAKTLSSSLSEAAALAAAGENSEIIVPRLISQGATCALAQARQQP</sequence>
<dbReference type="AlphaFoldDB" id="A0A444LAB8"/>
<dbReference type="GO" id="GO:0009236">
    <property type="term" value="P:cobalamin biosynthetic process"/>
    <property type="evidence" value="ECO:0007669"/>
    <property type="project" value="InterPro"/>
</dbReference>
<dbReference type="PANTHER" id="PTHR37477">
    <property type="entry name" value="COBALT-PRECORRIN-5A HYDROLASE"/>
    <property type="match status" value="1"/>
</dbReference>
<dbReference type="InterPro" id="IPR036518">
    <property type="entry name" value="CobE/GbiG_C_sf"/>
</dbReference>
<dbReference type="InterPro" id="IPR002750">
    <property type="entry name" value="CobE/GbiG_C"/>
</dbReference>
<keyword evidence="3" id="KW-1185">Reference proteome</keyword>
<gene>
    <name evidence="2" type="ORF">EPK99_23895</name>
</gene>
<dbReference type="PANTHER" id="PTHR37477:SF1">
    <property type="entry name" value="COBALT-PRECORRIN-5A HYDROLASE"/>
    <property type="match status" value="1"/>
</dbReference>
<dbReference type="InterPro" id="IPR052553">
    <property type="entry name" value="CbiG_hydrolase"/>
</dbReference>
<name>A0A444LAB8_9HYPH</name>
<dbReference type="SUPFAM" id="SSF159664">
    <property type="entry name" value="CobE/GbiG C-terminal domain-like"/>
    <property type="match status" value="1"/>
</dbReference>
<evidence type="ECO:0000313" key="2">
    <source>
        <dbReference type="EMBL" id="RWX74514.1"/>
    </source>
</evidence>
<reference evidence="2 3" key="1">
    <citation type="submission" date="2019-01" db="EMBL/GenBank/DDBJ databases">
        <title>The draft genome of Rhizobium sp. 24NR.</title>
        <authorList>
            <person name="Liu L."/>
            <person name="Liang L."/>
            <person name="Shi S."/>
            <person name="Xu L."/>
            <person name="Wang X."/>
            <person name="Li L."/>
            <person name="Zhang X."/>
        </authorList>
    </citation>
    <scope>NUCLEOTIDE SEQUENCE [LARGE SCALE GENOMIC DNA]</scope>
    <source>
        <strain evidence="2 3">24NR</strain>
    </source>
</reference>
<dbReference type="EMBL" id="SBIP01000007">
    <property type="protein sequence ID" value="RWX74514.1"/>
    <property type="molecule type" value="Genomic_DNA"/>
</dbReference>
<comment type="caution">
    <text evidence="2">The sequence shown here is derived from an EMBL/GenBank/DDBJ whole genome shotgun (WGS) entry which is preliminary data.</text>
</comment>
<protein>
    <submittedName>
        <fullName evidence="2">Cobalamin biosynthesis protein</fullName>
    </submittedName>
</protein>
<evidence type="ECO:0000313" key="3">
    <source>
        <dbReference type="Proteomes" id="UP000287687"/>
    </source>
</evidence>
<organism evidence="2 3">
    <name type="scientific">Neorhizobium lilium</name>
    <dbReference type="NCBI Taxonomy" id="2503024"/>
    <lineage>
        <taxon>Bacteria</taxon>
        <taxon>Pseudomonadati</taxon>
        <taxon>Pseudomonadota</taxon>
        <taxon>Alphaproteobacteria</taxon>
        <taxon>Hyphomicrobiales</taxon>
        <taxon>Rhizobiaceae</taxon>
        <taxon>Rhizobium/Agrobacterium group</taxon>
        <taxon>Neorhizobium</taxon>
    </lineage>
</organism>
<proteinExistence type="predicted"/>
<feature type="domain" description="CobE/GbiG C-terminal" evidence="1">
    <location>
        <begin position="12"/>
        <end position="132"/>
    </location>
</feature>
<dbReference type="Pfam" id="PF01890">
    <property type="entry name" value="CbiG_C"/>
    <property type="match status" value="1"/>
</dbReference>
<dbReference type="OrthoDB" id="7308095at2"/>
<accession>A0A444LAB8</accession>